<evidence type="ECO:0000313" key="1">
    <source>
        <dbReference type="EMBL" id="RDX95668.1"/>
    </source>
</evidence>
<organism evidence="1 2">
    <name type="scientific">Mucuna pruriens</name>
    <name type="common">Velvet bean</name>
    <name type="synonym">Dolichos pruriens</name>
    <dbReference type="NCBI Taxonomy" id="157652"/>
    <lineage>
        <taxon>Eukaryota</taxon>
        <taxon>Viridiplantae</taxon>
        <taxon>Streptophyta</taxon>
        <taxon>Embryophyta</taxon>
        <taxon>Tracheophyta</taxon>
        <taxon>Spermatophyta</taxon>
        <taxon>Magnoliopsida</taxon>
        <taxon>eudicotyledons</taxon>
        <taxon>Gunneridae</taxon>
        <taxon>Pentapetalae</taxon>
        <taxon>rosids</taxon>
        <taxon>fabids</taxon>
        <taxon>Fabales</taxon>
        <taxon>Fabaceae</taxon>
        <taxon>Papilionoideae</taxon>
        <taxon>50 kb inversion clade</taxon>
        <taxon>NPAAA clade</taxon>
        <taxon>indigoferoid/millettioid clade</taxon>
        <taxon>Phaseoleae</taxon>
        <taxon>Mucuna</taxon>
    </lineage>
</organism>
<feature type="non-terminal residue" evidence="1">
    <location>
        <position position="1"/>
    </location>
</feature>
<protein>
    <submittedName>
        <fullName evidence="1">Uncharacterized protein</fullName>
    </submittedName>
</protein>
<accession>A0A371GYN6</accession>
<evidence type="ECO:0000313" key="2">
    <source>
        <dbReference type="Proteomes" id="UP000257109"/>
    </source>
</evidence>
<dbReference type="EMBL" id="QJKJ01004066">
    <property type="protein sequence ID" value="RDX95668.1"/>
    <property type="molecule type" value="Genomic_DNA"/>
</dbReference>
<proteinExistence type="predicted"/>
<gene>
    <name evidence="1" type="ORF">CR513_21770</name>
</gene>
<dbReference type="Proteomes" id="UP000257109">
    <property type="component" value="Unassembled WGS sequence"/>
</dbReference>
<keyword evidence="2" id="KW-1185">Reference proteome</keyword>
<comment type="caution">
    <text evidence="1">The sequence shown here is derived from an EMBL/GenBank/DDBJ whole genome shotgun (WGS) entry which is preliminary data.</text>
</comment>
<dbReference type="AlphaFoldDB" id="A0A371GYN6"/>
<reference evidence="1" key="1">
    <citation type="submission" date="2018-05" db="EMBL/GenBank/DDBJ databases">
        <title>Draft genome of Mucuna pruriens seed.</title>
        <authorList>
            <person name="Nnadi N.E."/>
            <person name="Vos R."/>
            <person name="Hasami M.H."/>
            <person name="Devisetty U.K."/>
            <person name="Aguiy J.C."/>
        </authorList>
    </citation>
    <scope>NUCLEOTIDE SEQUENCE [LARGE SCALE GENOMIC DNA]</scope>
    <source>
        <strain evidence="1">JCA_2017</strain>
    </source>
</reference>
<sequence length="88" mass="10270">MGSNRIKVGHLIINNLESNHFDQGRVRDHMHLSYRQPTPQYQVPPFQQQQQQRIPAQGNSPSLEDIMKQLATNNPEFQQTMSSSYMQF</sequence>
<name>A0A371GYN6_MUCPR</name>